<reference evidence="2 3" key="1">
    <citation type="submission" date="2023-02" db="EMBL/GenBank/DDBJ databases">
        <title>Genome sequence of Shewanella metallivivens ER-Te-42B-Light, sp. nov., enriched from sulfide tube worms (Riftia pachyptila) isolated from Explorer Ridge in the Pacific Ocean.</title>
        <authorList>
            <person name="Maltman C."/>
            <person name="Kuzyk S.B."/>
            <person name="Kyndt J.A."/>
            <person name="Yurkov V."/>
        </authorList>
    </citation>
    <scope>NUCLEOTIDE SEQUENCE [LARGE SCALE GENOMIC DNA]</scope>
    <source>
        <strain evidence="2 3">ER-Te-42B-Light</strain>
    </source>
</reference>
<dbReference type="RefSeq" id="WP_274408586.1">
    <property type="nucleotide sequence ID" value="NZ_JAQQPZ010000013.1"/>
</dbReference>
<dbReference type="Proteomes" id="UP001213691">
    <property type="component" value="Unassembled WGS sequence"/>
</dbReference>
<evidence type="ECO:0000313" key="3">
    <source>
        <dbReference type="Proteomes" id="UP001213691"/>
    </source>
</evidence>
<dbReference type="SUPFAM" id="SSF56935">
    <property type="entry name" value="Porins"/>
    <property type="match status" value="1"/>
</dbReference>
<proteinExistence type="predicted"/>
<evidence type="ECO:0000256" key="1">
    <source>
        <dbReference type="SAM" id="SignalP"/>
    </source>
</evidence>
<evidence type="ECO:0000313" key="2">
    <source>
        <dbReference type="EMBL" id="MDD8060890.1"/>
    </source>
</evidence>
<protein>
    <submittedName>
        <fullName evidence="2">Porin</fullName>
    </submittedName>
</protein>
<dbReference type="Pfam" id="PF16956">
    <property type="entry name" value="Porin_7"/>
    <property type="match status" value="1"/>
</dbReference>
<dbReference type="InterPro" id="IPR031593">
    <property type="entry name" value="Porin_7"/>
</dbReference>
<keyword evidence="3" id="KW-1185">Reference proteome</keyword>
<gene>
    <name evidence="2" type="ORF">PQR79_17625</name>
</gene>
<comment type="caution">
    <text evidence="2">The sequence shown here is derived from an EMBL/GenBank/DDBJ whole genome shotgun (WGS) entry which is preliminary data.</text>
</comment>
<accession>A0ABT5TQJ3</accession>
<name>A0ABT5TQJ3_9GAMM</name>
<feature type="signal peptide" evidence="1">
    <location>
        <begin position="1"/>
        <end position="31"/>
    </location>
</feature>
<organism evidence="2 3">
    <name type="scientific">Shewanella metallivivens</name>
    <dbReference type="NCBI Taxonomy" id="2872342"/>
    <lineage>
        <taxon>Bacteria</taxon>
        <taxon>Pseudomonadati</taxon>
        <taxon>Pseudomonadota</taxon>
        <taxon>Gammaproteobacteria</taxon>
        <taxon>Alteromonadales</taxon>
        <taxon>Shewanellaceae</taxon>
        <taxon>Shewanella</taxon>
    </lineage>
</organism>
<dbReference type="EMBL" id="JAQQPZ010000013">
    <property type="protein sequence ID" value="MDD8060890.1"/>
    <property type="molecule type" value="Genomic_DNA"/>
</dbReference>
<feature type="chain" id="PRO_5046782925" evidence="1">
    <location>
        <begin position="32"/>
        <end position="331"/>
    </location>
</feature>
<keyword evidence="1" id="KW-0732">Signal</keyword>
<sequence>MTRVITTTKAITMTTVSIALTLALSTSSVYAAQDNAYHHEAEIGFLDSSGESDGLVNANYRYYFEAVEQADKPYALAAFFNQGSTVSARYATTDIEDLYNISGEYVFDSKWFLGAGVSQLDIDDAAFDITTYEISAGYFFSTNSKLTLNYATNSESTSNNDSNQVHEFESYISQDFDVITLTYEHFIPLQSTAGVFISGAVGYQNQQYINNAVLTKIDGATPTVVEDSALNIENDIYTVAVFADWYINNAWSVGATYYRADVNTDFRSSNIDYSDKSSHSDNITETGVNTRYFWHFSDVFSAKFSLEHYFDNGEYYSDSETNIGIAINARF</sequence>